<evidence type="ECO:0000313" key="4">
    <source>
        <dbReference type="Proteomes" id="UP001519667"/>
    </source>
</evidence>
<dbReference type="Pfam" id="PF13669">
    <property type="entry name" value="Glyoxalase_4"/>
    <property type="match status" value="1"/>
</dbReference>
<accession>A0ABS5XFD8</accession>
<dbReference type="Gene3D" id="3.10.180.10">
    <property type="entry name" value="2,3-Dihydroxybiphenyl 1,2-Dioxygenase, domain 1"/>
    <property type="match status" value="1"/>
</dbReference>
<dbReference type="PANTHER" id="PTHR43048">
    <property type="entry name" value="METHYLMALONYL-COA EPIMERASE"/>
    <property type="match status" value="1"/>
</dbReference>
<gene>
    <name evidence="3" type="ORF">J7302_02705</name>
</gene>
<dbReference type="RefSeq" id="WP_215369878.1">
    <property type="nucleotide sequence ID" value="NZ_JAGTIS010000001.1"/>
</dbReference>
<comment type="caution">
    <text evidence="3">The sequence shown here is derived from an EMBL/GenBank/DDBJ whole genome shotgun (WGS) entry which is preliminary data.</text>
</comment>
<organism evidence="3 4">
    <name type="scientific">Metapseudomonas boanensis</name>
    <dbReference type="NCBI Taxonomy" id="2822138"/>
    <lineage>
        <taxon>Bacteria</taxon>
        <taxon>Pseudomonadati</taxon>
        <taxon>Pseudomonadota</taxon>
        <taxon>Gammaproteobacteria</taxon>
        <taxon>Pseudomonadales</taxon>
        <taxon>Pseudomonadaceae</taxon>
        <taxon>Metapseudomonas</taxon>
    </lineage>
</organism>
<dbReference type="SUPFAM" id="SSF54593">
    <property type="entry name" value="Glyoxalase/Bleomycin resistance protein/Dihydroxybiphenyl dioxygenase"/>
    <property type="match status" value="1"/>
</dbReference>
<feature type="domain" description="VOC" evidence="2">
    <location>
        <begin position="8"/>
        <end position="145"/>
    </location>
</feature>
<evidence type="ECO:0000313" key="3">
    <source>
        <dbReference type="EMBL" id="MBT8765047.1"/>
    </source>
</evidence>
<name>A0ABS5XFD8_9GAMM</name>
<dbReference type="Proteomes" id="UP001519667">
    <property type="component" value="Unassembled WGS sequence"/>
</dbReference>
<evidence type="ECO:0000256" key="1">
    <source>
        <dbReference type="ARBA" id="ARBA00022723"/>
    </source>
</evidence>
<dbReference type="InterPro" id="IPR029068">
    <property type="entry name" value="Glyas_Bleomycin-R_OHBP_Dase"/>
</dbReference>
<dbReference type="EMBL" id="JAGTIS010000001">
    <property type="protein sequence ID" value="MBT8765047.1"/>
    <property type="molecule type" value="Genomic_DNA"/>
</dbReference>
<dbReference type="PROSITE" id="PS51819">
    <property type="entry name" value="VOC"/>
    <property type="match status" value="1"/>
</dbReference>
<evidence type="ECO:0000259" key="2">
    <source>
        <dbReference type="PROSITE" id="PS51819"/>
    </source>
</evidence>
<keyword evidence="4" id="KW-1185">Reference proteome</keyword>
<dbReference type="InterPro" id="IPR051785">
    <property type="entry name" value="MMCE/EMCE_epimerase"/>
</dbReference>
<dbReference type="PANTHER" id="PTHR43048:SF3">
    <property type="entry name" value="METHYLMALONYL-COA EPIMERASE, MITOCHONDRIAL"/>
    <property type="match status" value="1"/>
</dbReference>
<reference evidence="3 4" key="1">
    <citation type="submission" date="2021-04" db="EMBL/GenBank/DDBJ databases">
        <title>Pseudomonas boanensis sp. nov., a bacterium isolated from river water used for household purposes in Boane District, Mozambique.</title>
        <authorList>
            <person name="Nicklasson M."/>
            <person name="Martin-Rodriguez A.J."/>
            <person name="Thorell K."/>
            <person name="Neves L."/>
            <person name="Mussagy A."/>
            <person name="Rydberg H.A."/>
            <person name="Hernroth B."/>
            <person name="Svensson-Stadler L."/>
            <person name="Sjoling A."/>
        </authorList>
    </citation>
    <scope>NUCLEOTIDE SEQUENCE [LARGE SCALE GENOMIC DNA]</scope>
    <source>
        <strain evidence="3 4">DB1</strain>
    </source>
</reference>
<keyword evidence="1" id="KW-0479">Metal-binding</keyword>
<sequence length="175" mass="19073">MSMALLGPINQIGYLVEDLEQSIDRWRQRLGVGPWTIFRNVSLEGLYRGEPVTVTMDVALAYQGDIQIELIKVTNDAASPYRDLAGKPILGIHHVAWVVDDIDVAVARLTGNGLKVAFDAGNQTTRVAYLEDAGEPGVLYEVIQGAGMRELIQHGIAATRSWDGTNPIQTIDAAM</sequence>
<proteinExistence type="predicted"/>
<protein>
    <submittedName>
        <fullName evidence="3">VOC family protein</fullName>
    </submittedName>
</protein>
<dbReference type="InterPro" id="IPR037523">
    <property type="entry name" value="VOC_core"/>
</dbReference>